<dbReference type="SUPFAM" id="SSF103473">
    <property type="entry name" value="MFS general substrate transporter"/>
    <property type="match status" value="1"/>
</dbReference>
<feature type="domain" description="Major facilitator superfamily (MFS) profile" evidence="6">
    <location>
        <begin position="33"/>
        <end position="451"/>
    </location>
</feature>
<dbReference type="Pfam" id="PF07690">
    <property type="entry name" value="MFS_1"/>
    <property type="match status" value="1"/>
</dbReference>
<name>A0A076PNR5_COMTE</name>
<feature type="transmembrane region" description="Helical" evidence="5">
    <location>
        <begin position="428"/>
        <end position="445"/>
    </location>
</feature>
<sequence length="465" mass="48974">MTSQTSKQNTDPTVVNVQTVLNESPFSGFQWGIFFLCFLIVLLDGFDTAAIGFIAPSLLGEWGIDKSHLGPVLSAALFGLAFGALGAGPLADRVGRKTVLIIAAVVMGGASIASGLVHDLQGLTIWRFITGLGLGAAMPNAITLMNEYCPDSKRSFITNCMFCGFPIGSAFGGFIAAWMIPHFGWRSLLIVGGVVPLILAVLMIVMLPESVRFMVLKNYSADRVRKVMVRIAAGTRNAARFVLNDGGEAAAQAQQGPQGLRLVFSQKYLVGTLALWVTYFMGLVIVYGLVNWMPVLFKEAGVPASQAAVIAALFQLGGVGAIFVGLLMDRWNANLIIAAGYFLTSLGVAFIGQVLGGGVGMLVASVFIAGLLMNAAQSSMQALAAEYYPTECRASGVSWMLGIGRFGGIAGSFLVAELSRRHLELPQVFMVVAIPGVIAALALLVKNRYAGGAPRTSMLGLGGAH</sequence>
<dbReference type="InterPro" id="IPR036259">
    <property type="entry name" value="MFS_trans_sf"/>
</dbReference>
<feature type="transmembrane region" description="Helical" evidence="5">
    <location>
        <begin position="307"/>
        <end position="328"/>
    </location>
</feature>
<dbReference type="GO" id="GO:0005886">
    <property type="term" value="C:plasma membrane"/>
    <property type="evidence" value="ECO:0007669"/>
    <property type="project" value="TreeGrafter"/>
</dbReference>
<reference evidence="7 8" key="1">
    <citation type="journal article" date="2014" name="Genome Announc.">
        <title>Complete Genome Sequence of Polychlorinated Biphenyl Degrader Comamonas testosteroni TK102 (NBRC 109938).</title>
        <authorList>
            <person name="Fukuda K."/>
            <person name="Hosoyama A."/>
            <person name="Tsuchikane K."/>
            <person name="Ohji S."/>
            <person name="Yamazoe A."/>
            <person name="Fujita N."/>
            <person name="Shintani M."/>
            <person name="Kimbara K."/>
        </authorList>
    </citation>
    <scope>NUCLEOTIDE SEQUENCE [LARGE SCALE GENOMIC DNA]</scope>
    <source>
        <strain evidence="7">TK102</strain>
    </source>
</reference>
<dbReference type="InterPro" id="IPR020846">
    <property type="entry name" value="MFS_dom"/>
</dbReference>
<dbReference type="Proteomes" id="UP000028782">
    <property type="component" value="Chromosome"/>
</dbReference>
<dbReference type="PANTHER" id="PTHR23508:SF10">
    <property type="entry name" value="CARBOXYLIC ACID TRANSPORTER PROTEIN HOMOLOG"/>
    <property type="match status" value="1"/>
</dbReference>
<proteinExistence type="predicted"/>
<evidence type="ECO:0000256" key="3">
    <source>
        <dbReference type="ARBA" id="ARBA00022989"/>
    </source>
</evidence>
<feature type="transmembrane region" description="Helical" evidence="5">
    <location>
        <begin position="358"/>
        <end position="376"/>
    </location>
</feature>
<dbReference type="InterPro" id="IPR005829">
    <property type="entry name" value="Sugar_transporter_CS"/>
</dbReference>
<dbReference type="RefSeq" id="WP_019042087.1">
    <property type="nucleotide sequence ID" value="NZ_CP006704.1"/>
</dbReference>
<dbReference type="EMBL" id="CP006704">
    <property type="protein sequence ID" value="AIJ47373.1"/>
    <property type="molecule type" value="Genomic_DNA"/>
</dbReference>
<feature type="transmembrane region" description="Helical" evidence="5">
    <location>
        <begin position="124"/>
        <end position="144"/>
    </location>
</feature>
<feature type="transmembrane region" description="Helical" evidence="5">
    <location>
        <begin position="68"/>
        <end position="87"/>
    </location>
</feature>
<keyword evidence="2 5" id="KW-0812">Transmembrane</keyword>
<feature type="transmembrane region" description="Helical" evidence="5">
    <location>
        <begin position="335"/>
        <end position="352"/>
    </location>
</feature>
<keyword evidence="4 5" id="KW-0472">Membrane</keyword>
<dbReference type="Gene3D" id="1.20.1250.20">
    <property type="entry name" value="MFS general substrate transporter like domains"/>
    <property type="match status" value="1"/>
</dbReference>
<feature type="transmembrane region" description="Helical" evidence="5">
    <location>
        <begin position="397"/>
        <end position="416"/>
    </location>
</feature>
<evidence type="ECO:0000259" key="6">
    <source>
        <dbReference type="PROSITE" id="PS50850"/>
    </source>
</evidence>
<comment type="subcellular location">
    <subcellularLocation>
        <location evidence="1">Membrane</location>
        <topology evidence="1">Multi-pass membrane protein</topology>
    </subcellularLocation>
</comment>
<feature type="transmembrane region" description="Helical" evidence="5">
    <location>
        <begin position="33"/>
        <end position="56"/>
    </location>
</feature>
<keyword evidence="3 5" id="KW-1133">Transmembrane helix</keyword>
<evidence type="ECO:0000313" key="7">
    <source>
        <dbReference type="EMBL" id="AIJ47373.1"/>
    </source>
</evidence>
<organism evidence="7 8">
    <name type="scientific">Comamonas testosteroni TK102</name>
    <dbReference type="NCBI Taxonomy" id="1392005"/>
    <lineage>
        <taxon>Bacteria</taxon>
        <taxon>Pseudomonadati</taxon>
        <taxon>Pseudomonadota</taxon>
        <taxon>Betaproteobacteria</taxon>
        <taxon>Burkholderiales</taxon>
        <taxon>Comamonadaceae</taxon>
        <taxon>Comamonas</taxon>
    </lineage>
</organism>
<dbReference type="InterPro" id="IPR011701">
    <property type="entry name" value="MFS"/>
</dbReference>
<dbReference type="GO" id="GO:0046943">
    <property type="term" value="F:carboxylic acid transmembrane transporter activity"/>
    <property type="evidence" value="ECO:0007669"/>
    <property type="project" value="TreeGrafter"/>
</dbReference>
<dbReference type="KEGG" id="ctes:O987_16290"/>
<dbReference type="CDD" id="cd17365">
    <property type="entry name" value="MFS_PcaK_like"/>
    <property type="match status" value="1"/>
</dbReference>
<feature type="transmembrane region" description="Helical" evidence="5">
    <location>
        <begin position="99"/>
        <end position="118"/>
    </location>
</feature>
<evidence type="ECO:0000256" key="2">
    <source>
        <dbReference type="ARBA" id="ARBA00022692"/>
    </source>
</evidence>
<dbReference type="PROSITE" id="PS00217">
    <property type="entry name" value="SUGAR_TRANSPORT_2"/>
    <property type="match status" value="1"/>
</dbReference>
<feature type="transmembrane region" description="Helical" evidence="5">
    <location>
        <begin position="186"/>
        <end position="207"/>
    </location>
</feature>
<feature type="transmembrane region" description="Helical" evidence="5">
    <location>
        <begin position="268"/>
        <end position="287"/>
    </location>
</feature>
<dbReference type="PROSITE" id="PS00216">
    <property type="entry name" value="SUGAR_TRANSPORT_1"/>
    <property type="match status" value="1"/>
</dbReference>
<evidence type="ECO:0000256" key="5">
    <source>
        <dbReference type="SAM" id="Phobius"/>
    </source>
</evidence>
<accession>A0A076PNR5</accession>
<evidence type="ECO:0000256" key="4">
    <source>
        <dbReference type="ARBA" id="ARBA00023136"/>
    </source>
</evidence>
<gene>
    <name evidence="7" type="ORF">O987_16290</name>
</gene>
<dbReference type="AlphaFoldDB" id="A0A076PNR5"/>
<dbReference type="PROSITE" id="PS50850">
    <property type="entry name" value="MFS"/>
    <property type="match status" value="1"/>
</dbReference>
<evidence type="ECO:0000256" key="1">
    <source>
        <dbReference type="ARBA" id="ARBA00004141"/>
    </source>
</evidence>
<protein>
    <submittedName>
        <fullName evidence="7">4-hydroxybenzoate transporter</fullName>
    </submittedName>
</protein>
<evidence type="ECO:0000313" key="8">
    <source>
        <dbReference type="Proteomes" id="UP000028782"/>
    </source>
</evidence>
<dbReference type="HOGENOM" id="CLU_001265_46_4_4"/>
<feature type="transmembrane region" description="Helical" evidence="5">
    <location>
        <begin position="156"/>
        <end position="180"/>
    </location>
</feature>
<dbReference type="PANTHER" id="PTHR23508">
    <property type="entry name" value="CARBOXYLIC ACID TRANSPORTER PROTEIN HOMOLOG"/>
    <property type="match status" value="1"/>
</dbReference>